<evidence type="ECO:0000313" key="2">
    <source>
        <dbReference type="EMBL" id="MDC7784831.1"/>
    </source>
</evidence>
<reference evidence="2" key="1">
    <citation type="journal article" date="2023" name="Microbiol Resour">
        <title>Genome Sequences of Rhodoplanes serenus and Two Thermotolerant Strains, Rhodoplanes tepidamans and 'Rhodoplanes cryptolactis,' Further Refine the Genus.</title>
        <authorList>
            <person name="Rayyan A.A."/>
            <person name="Kyndt J.A."/>
        </authorList>
    </citation>
    <scope>NUCLEOTIDE SEQUENCE</scope>
    <source>
        <strain evidence="2">DSM 9987</strain>
    </source>
</reference>
<proteinExistence type="predicted"/>
<keyword evidence="1" id="KW-0175">Coiled coil</keyword>
<comment type="caution">
    <text evidence="2">The sequence shown here is derived from an EMBL/GenBank/DDBJ whole genome shotgun (WGS) entry which is preliminary data.</text>
</comment>
<gene>
    <name evidence="2" type="ORF">PQJ73_03965</name>
</gene>
<protein>
    <submittedName>
        <fullName evidence="2">Uncharacterized protein</fullName>
    </submittedName>
</protein>
<evidence type="ECO:0000313" key="3">
    <source>
        <dbReference type="Proteomes" id="UP001165652"/>
    </source>
</evidence>
<sequence length="302" mass="33657">MSTMREANMTEQTIDISALGPAQPITPCGAVSRLCLNPEGNVSAGSRAYQTKASIAAEATRLLEQARARDVETHEKNIPAIDHNTQMRKLLNIVMKRAGVPEELTKVDPKSRSYPPKRRRVRAEWITEVCEAFPVEDNFARASSDYERLQKAYQAYTAEAEKEKAKLEAEQAAALARRQADIEYAMLLVRYGLGADATAYDLLRAIRAKSKIVDLAVAMEEVRGDWNEGCEPVTDALGRFTIETDQDREIAADVHAAVNSFHDCQDGRVFRDTAWNYGRLYGLVPAELAADASKALHMARRW</sequence>
<keyword evidence="3" id="KW-1185">Reference proteome</keyword>
<dbReference type="Proteomes" id="UP001165652">
    <property type="component" value="Unassembled WGS sequence"/>
</dbReference>
<dbReference type="EMBL" id="JAQQLI010000003">
    <property type="protein sequence ID" value="MDC7784831.1"/>
    <property type="molecule type" value="Genomic_DNA"/>
</dbReference>
<name>A0ABT5J5A3_RHOTP</name>
<reference evidence="2" key="2">
    <citation type="submission" date="2023-02" db="EMBL/GenBank/DDBJ databases">
        <authorList>
            <person name="Rayyan A."/>
            <person name="Meyer T."/>
            <person name="Kyndt J.A."/>
        </authorList>
    </citation>
    <scope>NUCLEOTIDE SEQUENCE</scope>
    <source>
        <strain evidence="2">DSM 9987</strain>
    </source>
</reference>
<accession>A0ABT5J5A3</accession>
<evidence type="ECO:0000256" key="1">
    <source>
        <dbReference type="SAM" id="Coils"/>
    </source>
</evidence>
<dbReference type="RefSeq" id="WP_272775677.1">
    <property type="nucleotide sequence ID" value="NZ_JAQQLI010000003.1"/>
</dbReference>
<organism evidence="2 3">
    <name type="scientific">Rhodoplanes tepidamans</name>
    <name type="common">Rhodoplanes cryptolactis</name>
    <dbReference type="NCBI Taxonomy" id="200616"/>
    <lineage>
        <taxon>Bacteria</taxon>
        <taxon>Pseudomonadati</taxon>
        <taxon>Pseudomonadota</taxon>
        <taxon>Alphaproteobacteria</taxon>
        <taxon>Hyphomicrobiales</taxon>
        <taxon>Nitrobacteraceae</taxon>
        <taxon>Rhodoplanes</taxon>
    </lineage>
</organism>
<feature type="coiled-coil region" evidence="1">
    <location>
        <begin position="139"/>
        <end position="177"/>
    </location>
</feature>